<proteinExistence type="predicted"/>
<dbReference type="GO" id="GO:0009190">
    <property type="term" value="P:cyclic nucleotide biosynthetic process"/>
    <property type="evidence" value="ECO:0007669"/>
    <property type="project" value="InterPro"/>
</dbReference>
<dbReference type="PROSITE" id="PS50125">
    <property type="entry name" value="GUANYLATE_CYCLASE_2"/>
    <property type="match status" value="1"/>
</dbReference>
<keyword evidence="4" id="KW-1185">Reference proteome</keyword>
<keyword evidence="1" id="KW-1133">Transmembrane helix</keyword>
<dbReference type="InterPro" id="IPR029787">
    <property type="entry name" value="Nucleotide_cyclase"/>
</dbReference>
<dbReference type="SMART" id="SM01080">
    <property type="entry name" value="CHASE2"/>
    <property type="match status" value="1"/>
</dbReference>
<feature type="transmembrane region" description="Helical" evidence="1">
    <location>
        <begin position="317"/>
        <end position="337"/>
    </location>
</feature>
<dbReference type="SMART" id="SM00044">
    <property type="entry name" value="CYCc"/>
    <property type="match status" value="1"/>
</dbReference>
<comment type="caution">
    <text evidence="3">The sequence shown here is derived from an EMBL/GenBank/DDBJ whole genome shotgun (WGS) entry which is preliminary data.</text>
</comment>
<evidence type="ECO:0000259" key="2">
    <source>
        <dbReference type="PROSITE" id="PS50125"/>
    </source>
</evidence>
<evidence type="ECO:0000313" key="4">
    <source>
        <dbReference type="Proteomes" id="UP000245790"/>
    </source>
</evidence>
<gene>
    <name evidence="3" type="ORF">C8D97_101305</name>
</gene>
<dbReference type="Pfam" id="PF00211">
    <property type="entry name" value="Guanylate_cyc"/>
    <property type="match status" value="1"/>
</dbReference>
<keyword evidence="1" id="KW-0472">Membrane</keyword>
<dbReference type="CDD" id="cd07302">
    <property type="entry name" value="CHD"/>
    <property type="match status" value="1"/>
</dbReference>
<dbReference type="InterPro" id="IPR001054">
    <property type="entry name" value="A/G_cyclase"/>
</dbReference>
<accession>A0A316GI55</accession>
<dbReference type="AlphaFoldDB" id="A0A316GI55"/>
<feature type="transmembrane region" description="Helical" evidence="1">
    <location>
        <begin position="344"/>
        <end position="365"/>
    </location>
</feature>
<evidence type="ECO:0000256" key="1">
    <source>
        <dbReference type="SAM" id="Phobius"/>
    </source>
</evidence>
<reference evidence="3 4" key="1">
    <citation type="submission" date="2018-05" db="EMBL/GenBank/DDBJ databases">
        <title>Genomic Encyclopedia of Type Strains, Phase IV (KMG-IV): sequencing the most valuable type-strain genomes for metagenomic binning, comparative biology and taxonomic classification.</title>
        <authorList>
            <person name="Goeker M."/>
        </authorList>
    </citation>
    <scope>NUCLEOTIDE SEQUENCE [LARGE SCALE GENOMIC DNA]</scope>
    <source>
        <strain evidence="3 4">DSM 25350</strain>
    </source>
</reference>
<keyword evidence="1" id="KW-0812">Transmembrane</keyword>
<organism evidence="3 4">
    <name type="scientific">Pleionea mediterranea</name>
    <dbReference type="NCBI Taxonomy" id="523701"/>
    <lineage>
        <taxon>Bacteria</taxon>
        <taxon>Pseudomonadati</taxon>
        <taxon>Pseudomonadota</taxon>
        <taxon>Gammaproteobacteria</taxon>
        <taxon>Oceanospirillales</taxon>
        <taxon>Pleioneaceae</taxon>
        <taxon>Pleionea</taxon>
    </lineage>
</organism>
<dbReference type="Gene3D" id="3.30.70.1230">
    <property type="entry name" value="Nucleotide cyclase"/>
    <property type="match status" value="1"/>
</dbReference>
<dbReference type="EMBL" id="QGGU01000001">
    <property type="protein sequence ID" value="PWK54457.1"/>
    <property type="molecule type" value="Genomic_DNA"/>
</dbReference>
<dbReference type="PANTHER" id="PTHR43081:SF1">
    <property type="entry name" value="ADENYLATE CYCLASE, TERMINAL-DIFFERENTIATION SPECIFIC"/>
    <property type="match status" value="1"/>
</dbReference>
<dbReference type="GO" id="GO:0035556">
    <property type="term" value="P:intracellular signal transduction"/>
    <property type="evidence" value="ECO:0007669"/>
    <property type="project" value="InterPro"/>
</dbReference>
<protein>
    <submittedName>
        <fullName evidence="3">Adenylate cyclase</fullName>
    </submittedName>
</protein>
<dbReference type="InterPro" id="IPR007890">
    <property type="entry name" value="CHASE2"/>
</dbReference>
<feature type="transmembrane region" description="Helical" evidence="1">
    <location>
        <begin position="371"/>
        <end position="392"/>
    </location>
</feature>
<name>A0A316GI55_9GAMM</name>
<dbReference type="Proteomes" id="UP000245790">
    <property type="component" value="Unassembled WGS sequence"/>
</dbReference>
<feature type="domain" description="Guanylate cyclase" evidence="2">
    <location>
        <begin position="438"/>
        <end position="569"/>
    </location>
</feature>
<sequence length="623" mass="70076">MERGNQTSIMLSLMATVIVALGLFTDIGFTANRFVSDILVKQVATKRMPPNNILIIDIDEYSLKQMESIAGKWPWPRSIHAHLIEGLSELKPEAIVFDVLFSEHDIYRPDSDAYFSDVVAQNSNVYLAGVEVSSNSMLTPIKLKDYQQALSLEKNNDTSTQALSSLVLPWIVKREHWRVGSINFSTERDGVGRHYDVYRNLNGWHWLSLPAKVASSLNYSLPNSSSIKLNFIGNELIPFASKRYVDVFQILEASKDSSAYHHLKQQIENKIIIVGSTASGLYDSRVTPISHHYPAVSILATATENLMNQSYFTSVNIWAEILALCLVVLLFTASSLAIKNFRNVFFIIWPAWFVISLLLLLTSYFLALNDYLFSVGYLILSSFITVVTVSMFRGIREYQQRKKLLTIFSRFIDPRLVRELIDEQSLELSTRSKSCRVTVLFSDIRGFTTLSESRSAEQVVTLLNGYFSKQVATIFKYGGTLDKFIGDAVMAFWGAPVEDELQSENALKAAIEMTENLIEFRQSLPDDLQDFDVGIGLHTGEAVVGMIGSEQRYDYTAIGDTVNLASRVEGLTKNKARILLTESCKNSCRSTFNWIPMGSFSVKGRSEPVNVYSIKGMLIQTEQ</sequence>
<dbReference type="SUPFAM" id="SSF55073">
    <property type="entry name" value="Nucleotide cyclase"/>
    <property type="match status" value="1"/>
</dbReference>
<evidence type="ECO:0000313" key="3">
    <source>
        <dbReference type="EMBL" id="PWK54457.1"/>
    </source>
</evidence>
<dbReference type="PANTHER" id="PTHR43081">
    <property type="entry name" value="ADENYLATE CYCLASE, TERMINAL-DIFFERENTIATION SPECIFIC-RELATED"/>
    <property type="match status" value="1"/>
</dbReference>
<dbReference type="InterPro" id="IPR050697">
    <property type="entry name" value="Adenylyl/Guanylyl_Cyclase_3/4"/>
</dbReference>
<dbReference type="GO" id="GO:0004016">
    <property type="term" value="F:adenylate cyclase activity"/>
    <property type="evidence" value="ECO:0007669"/>
    <property type="project" value="UniProtKB-ARBA"/>
</dbReference>
<dbReference type="Pfam" id="PF05226">
    <property type="entry name" value="CHASE2"/>
    <property type="match status" value="1"/>
</dbReference>
<feature type="transmembrane region" description="Helical" evidence="1">
    <location>
        <begin position="9"/>
        <end position="29"/>
    </location>
</feature>